<evidence type="ECO:0000313" key="1">
    <source>
        <dbReference type="EMBL" id="KAI9920797.1"/>
    </source>
</evidence>
<comment type="caution">
    <text evidence="1">The sequence shown here is derived from an EMBL/GenBank/DDBJ whole genome shotgun (WGS) entry which is preliminary data.</text>
</comment>
<name>A0ACC0WPY2_9STRA</name>
<reference evidence="1 2" key="1">
    <citation type="journal article" date="2022" name="bioRxiv">
        <title>The genome of the oomycete Peronosclerospora sorghi, a cosmopolitan pathogen of maize and sorghum, is inflated with dispersed pseudogenes.</title>
        <authorList>
            <person name="Fletcher K."/>
            <person name="Martin F."/>
            <person name="Isakeit T."/>
            <person name="Cavanaugh K."/>
            <person name="Magill C."/>
            <person name="Michelmore R."/>
        </authorList>
    </citation>
    <scope>NUCLEOTIDE SEQUENCE [LARGE SCALE GENOMIC DNA]</scope>
    <source>
        <strain evidence="1">P6</strain>
    </source>
</reference>
<dbReference type="EMBL" id="CM047580">
    <property type="protein sequence ID" value="KAI9920797.1"/>
    <property type="molecule type" value="Genomic_DNA"/>
</dbReference>
<dbReference type="Proteomes" id="UP001163321">
    <property type="component" value="Chromosome 1"/>
</dbReference>
<accession>A0ACC0WPY2</accession>
<sequence length="107" mass="12509">MQKNKQQWILRWIYEADRELDNAQKILDAGIPPKEEKSQQQKVSNNYSVSSLRRFYRALQIAELIAFKLFVIMLCTEEVVWAKLLNVTYYRCNQKLRVGSGQGSLAP</sequence>
<keyword evidence="2" id="KW-1185">Reference proteome</keyword>
<proteinExistence type="predicted"/>
<organism evidence="1 2">
    <name type="scientific">Peronosclerospora sorghi</name>
    <dbReference type="NCBI Taxonomy" id="230839"/>
    <lineage>
        <taxon>Eukaryota</taxon>
        <taxon>Sar</taxon>
        <taxon>Stramenopiles</taxon>
        <taxon>Oomycota</taxon>
        <taxon>Peronosporomycetes</taxon>
        <taxon>Peronosporales</taxon>
        <taxon>Peronosporaceae</taxon>
        <taxon>Peronosclerospora</taxon>
    </lineage>
</organism>
<gene>
    <name evidence="1" type="ORF">PsorP6_000234</name>
</gene>
<protein>
    <submittedName>
        <fullName evidence="1">Uncharacterized protein</fullName>
    </submittedName>
</protein>
<evidence type="ECO:0000313" key="2">
    <source>
        <dbReference type="Proteomes" id="UP001163321"/>
    </source>
</evidence>